<protein>
    <submittedName>
        <fullName evidence="3">Type I secretion C-terminal target domain-containing protein</fullName>
    </submittedName>
</protein>
<proteinExistence type="predicted"/>
<feature type="region of interest" description="Disordered" evidence="1">
    <location>
        <begin position="1181"/>
        <end position="1202"/>
    </location>
</feature>
<dbReference type="Proteomes" id="UP000306196">
    <property type="component" value="Unassembled WGS sequence"/>
</dbReference>
<dbReference type="SUPFAM" id="SSF141072">
    <property type="entry name" value="CalX-like"/>
    <property type="match status" value="1"/>
</dbReference>
<evidence type="ECO:0000256" key="1">
    <source>
        <dbReference type="SAM" id="MobiDB-lite"/>
    </source>
</evidence>
<dbReference type="InterPro" id="IPR038081">
    <property type="entry name" value="CalX-like_sf"/>
</dbReference>
<dbReference type="InterPro" id="IPR001343">
    <property type="entry name" value="Hemolysn_Ca-bd"/>
</dbReference>
<keyword evidence="4" id="KW-1185">Reference proteome</keyword>
<dbReference type="OrthoDB" id="187742at2"/>
<evidence type="ECO:0000256" key="2">
    <source>
        <dbReference type="SAM" id="SignalP"/>
    </source>
</evidence>
<organism evidence="3 4">
    <name type="scientific">Phragmitibacter flavus</name>
    <dbReference type="NCBI Taxonomy" id="2576071"/>
    <lineage>
        <taxon>Bacteria</taxon>
        <taxon>Pseudomonadati</taxon>
        <taxon>Verrucomicrobiota</taxon>
        <taxon>Verrucomicrobiia</taxon>
        <taxon>Verrucomicrobiales</taxon>
        <taxon>Verrucomicrobiaceae</taxon>
        <taxon>Phragmitibacter</taxon>
    </lineage>
</organism>
<dbReference type="Pfam" id="PF00353">
    <property type="entry name" value="HemolysinCabind"/>
    <property type="match status" value="1"/>
</dbReference>
<dbReference type="PRINTS" id="PR00313">
    <property type="entry name" value="CABNDNGRPT"/>
</dbReference>
<gene>
    <name evidence="3" type="ORF">FEM03_19560</name>
</gene>
<dbReference type="SUPFAM" id="SSF51120">
    <property type="entry name" value="beta-Roll"/>
    <property type="match status" value="1"/>
</dbReference>
<name>A0A5R8K9T6_9BACT</name>
<accession>A0A5R8K9T6</accession>
<feature type="signal peptide" evidence="2">
    <location>
        <begin position="1"/>
        <end position="21"/>
    </location>
</feature>
<sequence length="1202" mass="127628">MNRFTYLVSFLVFVLTTARVAAQGFTEPSLLLYGRVLQSAGGAPHLLTQGDMTLVLRNVANPANQITLEVPLQPVGSSMPRAYSYAVSVPMKLGVESYEQDAFIEVKGVGAQVEIVSVKVNGVPASVASPEDQIISVTQDQRADERRVNIFASGTVLDSDGDGIPDWWEQLHGLNENDKTDATGDLDDDLINNLNEFLLGTNPNSANNSPLLLTQSVSVTQEGIAGMALRIVDGNSSPASIQLTLRELSPEFELQKDGVPVALNGIFSAADLDAGRLTLHHLAAASNGVMRLEISDGNHAAVVAELQIDVFQPSTLSAVQANLWLDANELPLSADQKIASWTDRSGKLGSNQLPRSFVQGDAAKQPTLKLVEGLPAVGFDGVDDHLLGHDASMSVATRAVFVYQSTRSQGLAAQTSMQSNNLNVTFKAFDGPVGYPGAAAFSVGAMEVQGFRTPGLAATLFAWRLTDDQGYAISQRLFDGSGSTISSIRPTVLPAMGARVRLNPQMPSQRLIEAPFLGEVHEVLMYDRVLTPEFARRVEHYLLSRWEGAVIWDHSESLVAMTLKGGALADVLVGGFGDDLIHGGDGADIISGGSGNNLLTGGPGADIFRYREQDDGDDIITDFEVNEDRLDLTGRFLGKKGNAEQFVSLEPQVEIEGTDVVLKTLVKLDYDGDGGVPDQVITLVGIALGSGDLGRLIGEDVIIAGDLVLPEVVSLASLSLELKELPGRSVEAIVRRTGDLGHQEEVPLSFAGTAGYLRDFTLQGVLGTEGRPTARFERGSDTASFFILPALDALNEGVESIQMAVVPRFRHYQVASPAAPPITLVESTQVTLSASNLLLAREGASTSVVTVSRVGSLDQSLLVPIMFSGEAVAGVDFQALPTQVQIPAGAANMSFIVSALPSGNIGVRRLDISVGHGSNDFVSVAPWSVSLLIVPGDDADASGFASWRAQTDPFAAAGGSPLSVYGLADRNDDDVSNFSEYLGGLKNLAFDKTTTHNRFEVEVGTDRPDVAVRIERSTDLVNWSLLPDARRTGIHFETVRGFVQSFQNLAANPSPTREFYRAVAKYVDPLTGLSPTLGLFGSTPLPMASYGQSRWIPAGEGDGGLRTSGLAPGQRTVLTTSVNGPVTFGFEWRVSGSGGDRLRLLVDEREVLTLSPGTDWQPASVVLGGGEHRISWIYTKASGSPSDGSSAGVRQISTSAGP</sequence>
<dbReference type="EMBL" id="VAUV01000016">
    <property type="protein sequence ID" value="TLD69068.1"/>
    <property type="molecule type" value="Genomic_DNA"/>
</dbReference>
<dbReference type="InterPro" id="IPR011049">
    <property type="entry name" value="Serralysin-like_metalloprot_C"/>
</dbReference>
<dbReference type="Gene3D" id="2.150.10.10">
    <property type="entry name" value="Serralysin-like metalloprotease, C-terminal"/>
    <property type="match status" value="1"/>
</dbReference>
<reference evidence="3 4" key="1">
    <citation type="submission" date="2019-05" db="EMBL/GenBank/DDBJ databases">
        <title>Verrucobacter flavum gen. nov., sp. nov. a new member of the family Verrucomicrobiaceae.</title>
        <authorList>
            <person name="Szuroczki S."/>
            <person name="Abbaszade G."/>
            <person name="Szabo A."/>
            <person name="Felfoldi T."/>
            <person name="Schumann P."/>
            <person name="Boka K."/>
            <person name="Keki Z."/>
            <person name="Toumi M."/>
            <person name="Toth E."/>
        </authorList>
    </citation>
    <scope>NUCLEOTIDE SEQUENCE [LARGE SCALE GENOMIC DNA]</scope>
    <source>
        <strain evidence="3 4">MG-N-17</strain>
    </source>
</reference>
<comment type="caution">
    <text evidence="3">The sequence shown here is derived from an EMBL/GenBank/DDBJ whole genome shotgun (WGS) entry which is preliminary data.</text>
</comment>
<evidence type="ECO:0000313" key="4">
    <source>
        <dbReference type="Proteomes" id="UP000306196"/>
    </source>
</evidence>
<evidence type="ECO:0000313" key="3">
    <source>
        <dbReference type="EMBL" id="TLD69068.1"/>
    </source>
</evidence>
<keyword evidence="2" id="KW-0732">Signal</keyword>
<dbReference type="GO" id="GO:0005509">
    <property type="term" value="F:calcium ion binding"/>
    <property type="evidence" value="ECO:0007669"/>
    <property type="project" value="InterPro"/>
</dbReference>
<feature type="chain" id="PRO_5024291670" evidence="2">
    <location>
        <begin position="22"/>
        <end position="1202"/>
    </location>
</feature>
<dbReference type="RefSeq" id="WP_138087992.1">
    <property type="nucleotide sequence ID" value="NZ_VAUV01000016.1"/>
</dbReference>
<dbReference type="InterPro" id="IPR019960">
    <property type="entry name" value="T1SS_VCA0849"/>
</dbReference>
<feature type="compositionally biased region" description="Low complexity" evidence="1">
    <location>
        <begin position="1181"/>
        <end position="1192"/>
    </location>
</feature>
<dbReference type="AlphaFoldDB" id="A0A5R8K9T6"/>
<dbReference type="NCBIfam" id="TIGR03661">
    <property type="entry name" value="T1SS_VCA0849"/>
    <property type="match status" value="1"/>
</dbReference>